<protein>
    <submittedName>
        <fullName evidence="2">Uncharacterized protein</fullName>
    </submittedName>
</protein>
<proteinExistence type="predicted"/>
<sequence length="312" mass="36484">MFKISSEISPKTKKKKKLPKDNIKNHSQSAPFFIDLYHYLDDLFFYNDNSEVIDGVRYSLVQTDDNGYGFQIKNLVDNLEHIFQKHSSECDILAFKILGKTLRKDLDEWGKNRINQGKRYDKNDYIYNLKNYLKEKGGVEWLSLQNLHKNKTHFPIVYQDQCLFDDSKTFPPHPILKDISIAEAIGAIAMDLINDIFTQTQRYNSLEECSNQFNIIYSLISSAIQHMNDDLNRLNNAKKEERRKICNNACGAKKEKYHKILEEALQEYKNGCKMSISSFAANFYKRIISQGGEYPKKRTIEVYIGKKIKEMK</sequence>
<evidence type="ECO:0000256" key="1">
    <source>
        <dbReference type="SAM" id="MobiDB-lite"/>
    </source>
</evidence>
<evidence type="ECO:0000313" key="3">
    <source>
        <dbReference type="Proteomes" id="UP001196379"/>
    </source>
</evidence>
<dbReference type="Proteomes" id="UP001196379">
    <property type="component" value="Unassembled WGS sequence"/>
</dbReference>
<evidence type="ECO:0000313" key="2">
    <source>
        <dbReference type="EMBL" id="MBV6530967.1"/>
    </source>
</evidence>
<feature type="region of interest" description="Disordered" evidence="1">
    <location>
        <begin position="1"/>
        <end position="23"/>
    </location>
</feature>
<name>A0ABS6S600_9PAST</name>
<dbReference type="GeneID" id="65548447"/>
<keyword evidence="3" id="KW-1185">Reference proteome</keyword>
<dbReference type="EMBL" id="JABULY010000001">
    <property type="protein sequence ID" value="MBV6530967.1"/>
    <property type="molecule type" value="Genomic_DNA"/>
</dbReference>
<accession>A0ABS6S600</accession>
<dbReference type="RefSeq" id="WP_157402634.1">
    <property type="nucleotide sequence ID" value="NZ_JABULY010000001.1"/>
</dbReference>
<comment type="caution">
    <text evidence="2">The sequence shown here is derived from an EMBL/GenBank/DDBJ whole genome shotgun (WGS) entry which is preliminary data.</text>
</comment>
<gene>
    <name evidence="2" type="ORF">HT657_02200</name>
</gene>
<organism evidence="2 3">
    <name type="scientific">Ursidibacter maritimus</name>
    <dbReference type="NCBI Taxonomy" id="1331689"/>
    <lineage>
        <taxon>Bacteria</taxon>
        <taxon>Pseudomonadati</taxon>
        <taxon>Pseudomonadota</taxon>
        <taxon>Gammaproteobacteria</taxon>
        <taxon>Pasteurellales</taxon>
        <taxon>Pasteurellaceae</taxon>
        <taxon>Ursidibacter</taxon>
    </lineage>
</organism>
<reference evidence="2 3" key="1">
    <citation type="journal article" date="2021" name="Mol. Ecol.">
        <title>Polar bear-adapted Ursidibacter maritimus are remarkably conserved after generations in captivity.</title>
        <authorList>
            <person name="Espinosa-Gongora C."/>
            <person name="Hansen M.J."/>
            <person name="Bertelsen M.F."/>
            <person name="Bojesen A.M."/>
        </authorList>
    </citation>
    <scope>NUCLEOTIDE SEQUENCE [LARGE SCALE GENOMIC DNA]</scope>
    <source>
        <strain evidence="2 3">Pb43106</strain>
    </source>
</reference>